<keyword evidence="3" id="KW-1185">Reference proteome</keyword>
<evidence type="ECO:0000313" key="3">
    <source>
        <dbReference type="Proteomes" id="UP000234881"/>
    </source>
</evidence>
<dbReference type="EMBL" id="PKUQ01000022">
    <property type="protein sequence ID" value="PLW76723.1"/>
    <property type="molecule type" value="Genomic_DNA"/>
</dbReference>
<proteinExistence type="predicted"/>
<accession>A0A2N5XQF8</accession>
<feature type="transmembrane region" description="Helical" evidence="1">
    <location>
        <begin position="110"/>
        <end position="132"/>
    </location>
</feature>
<feature type="transmembrane region" description="Helical" evidence="1">
    <location>
        <begin position="20"/>
        <end position="48"/>
    </location>
</feature>
<evidence type="ECO:0000313" key="2">
    <source>
        <dbReference type="EMBL" id="PLW76723.1"/>
    </source>
</evidence>
<keyword evidence="1" id="KW-0812">Transmembrane</keyword>
<sequence>MTLKLTDNAPNIWGENLPYWYIVLARIGSLFLMLSGLYYWVGILGVLGESGLETEVWQEAALRVILASSFLIAAVGVWQLTFWGVVMWVLSVITQTGAIMAFENFASQQVLISAVHLLGLIALVGTSGWIYMNASKQEE</sequence>
<dbReference type="Proteomes" id="UP000234881">
    <property type="component" value="Unassembled WGS sequence"/>
</dbReference>
<keyword evidence="1" id="KW-1133">Transmembrane helix</keyword>
<dbReference type="RefSeq" id="WP_101534012.1">
    <property type="nucleotide sequence ID" value="NZ_JBFHIU010000014.1"/>
</dbReference>
<evidence type="ECO:0000256" key="1">
    <source>
        <dbReference type="SAM" id="Phobius"/>
    </source>
</evidence>
<name>A0A2N5XQF8_9HYPH</name>
<protein>
    <submittedName>
        <fullName evidence="2">Uncharacterized protein</fullName>
    </submittedName>
</protein>
<comment type="caution">
    <text evidence="2">The sequence shown here is derived from an EMBL/GenBank/DDBJ whole genome shotgun (WGS) entry which is preliminary data.</text>
</comment>
<gene>
    <name evidence="2" type="ORF">C0081_11675</name>
</gene>
<dbReference type="InterPro" id="IPR046161">
    <property type="entry name" value="DUF6163"/>
</dbReference>
<dbReference type="Pfam" id="PF19660">
    <property type="entry name" value="DUF6163"/>
    <property type="match status" value="1"/>
</dbReference>
<keyword evidence="1" id="KW-0472">Membrane</keyword>
<organism evidence="2 3">
    <name type="scientific">Cohaesibacter celericrescens</name>
    <dbReference type="NCBI Taxonomy" id="2067669"/>
    <lineage>
        <taxon>Bacteria</taxon>
        <taxon>Pseudomonadati</taxon>
        <taxon>Pseudomonadota</taxon>
        <taxon>Alphaproteobacteria</taxon>
        <taxon>Hyphomicrobiales</taxon>
        <taxon>Cohaesibacteraceae</taxon>
    </lineage>
</organism>
<dbReference type="OrthoDB" id="7843623at2"/>
<dbReference type="AlphaFoldDB" id="A0A2N5XQF8"/>
<reference evidence="2 3" key="1">
    <citation type="submission" date="2018-01" db="EMBL/GenBank/DDBJ databases">
        <title>The draft genome sequence of Cohaesibacter sp. H1304.</title>
        <authorList>
            <person name="Wang N.-N."/>
            <person name="Du Z.-J."/>
        </authorList>
    </citation>
    <scope>NUCLEOTIDE SEQUENCE [LARGE SCALE GENOMIC DNA]</scope>
    <source>
        <strain evidence="2 3">H1304</strain>
    </source>
</reference>